<organism evidence="4 5">
    <name type="scientific">Phanerochaete sordida</name>
    <dbReference type="NCBI Taxonomy" id="48140"/>
    <lineage>
        <taxon>Eukaryota</taxon>
        <taxon>Fungi</taxon>
        <taxon>Dikarya</taxon>
        <taxon>Basidiomycota</taxon>
        <taxon>Agaricomycotina</taxon>
        <taxon>Agaricomycetes</taxon>
        <taxon>Polyporales</taxon>
        <taxon>Phanerochaetaceae</taxon>
        <taxon>Phanerochaete</taxon>
    </lineage>
</organism>
<dbReference type="EMBL" id="BPQB01000086">
    <property type="protein sequence ID" value="GJE98328.1"/>
    <property type="molecule type" value="Genomic_DNA"/>
</dbReference>
<dbReference type="OrthoDB" id="2745134at2759"/>
<dbReference type="AlphaFoldDB" id="A0A9P3GM46"/>
<keyword evidence="2" id="KW-1133">Transmembrane helix</keyword>
<evidence type="ECO:0000313" key="5">
    <source>
        <dbReference type="Proteomes" id="UP000703269"/>
    </source>
</evidence>
<evidence type="ECO:0000256" key="2">
    <source>
        <dbReference type="SAM" id="Phobius"/>
    </source>
</evidence>
<dbReference type="Proteomes" id="UP000703269">
    <property type="component" value="Unassembled WGS sequence"/>
</dbReference>
<comment type="caution">
    <text evidence="4">The sequence shown here is derived from an EMBL/GenBank/DDBJ whole genome shotgun (WGS) entry which is preliminary data.</text>
</comment>
<feature type="region of interest" description="Disordered" evidence="1">
    <location>
        <begin position="252"/>
        <end position="271"/>
    </location>
</feature>
<proteinExistence type="predicted"/>
<evidence type="ECO:0000313" key="4">
    <source>
        <dbReference type="EMBL" id="GJE98328.1"/>
    </source>
</evidence>
<reference evidence="4 5" key="1">
    <citation type="submission" date="2021-08" db="EMBL/GenBank/DDBJ databases">
        <title>Draft Genome Sequence of Phanerochaete sordida strain YK-624.</title>
        <authorList>
            <person name="Mori T."/>
            <person name="Dohra H."/>
            <person name="Suzuki T."/>
            <person name="Kawagishi H."/>
            <person name="Hirai H."/>
        </authorList>
    </citation>
    <scope>NUCLEOTIDE SEQUENCE [LARGE SCALE GENOMIC DNA]</scope>
    <source>
        <strain evidence="4 5">YK-624</strain>
    </source>
</reference>
<dbReference type="Pfam" id="PF20151">
    <property type="entry name" value="DUF6533"/>
    <property type="match status" value="1"/>
</dbReference>
<name>A0A9P3GM46_9APHY</name>
<feature type="domain" description="DUF6533" evidence="3">
    <location>
        <begin position="24"/>
        <end position="65"/>
    </location>
</feature>
<gene>
    <name evidence="4" type="ORF">PsYK624_145560</name>
</gene>
<evidence type="ECO:0000256" key="1">
    <source>
        <dbReference type="SAM" id="MobiDB-lite"/>
    </source>
</evidence>
<protein>
    <recommendedName>
        <fullName evidence="3">DUF6533 domain-containing protein</fullName>
    </recommendedName>
</protein>
<sequence length="287" mass="32252">MSQTTEVLQQELRDNLIVSYEEYSLLCLVVYEFIVTLDEELTVVWRRRPTATSMLLLIMRWIMLLGPIVQTVPARPTWCRSQYAWNIAVFLVTTAVIALFSALRVYALWQGSRLRHLLAGIVFVFGAVPVATNIFAATHASGFSYDPVFSACEVRINVSPELNANTLRHKRQRNPVRRSCSRTDVDQVLLAVQGNATSGSRFICLNRAAERWDPLFSRPSGHQHPAAYDILRHLLPGCICCRLPPVTAPSTGAALHAKPSTARPHGEREQFGRRPFLPLLHQLPSTL</sequence>
<keyword evidence="2" id="KW-0812">Transmembrane</keyword>
<feature type="transmembrane region" description="Helical" evidence="2">
    <location>
        <begin position="84"/>
        <end position="105"/>
    </location>
</feature>
<dbReference type="InterPro" id="IPR045340">
    <property type="entry name" value="DUF6533"/>
</dbReference>
<evidence type="ECO:0000259" key="3">
    <source>
        <dbReference type="Pfam" id="PF20151"/>
    </source>
</evidence>
<feature type="transmembrane region" description="Helical" evidence="2">
    <location>
        <begin position="54"/>
        <end position="72"/>
    </location>
</feature>
<feature type="transmembrane region" description="Helical" evidence="2">
    <location>
        <begin position="117"/>
        <end position="136"/>
    </location>
</feature>
<keyword evidence="2" id="KW-0472">Membrane</keyword>
<accession>A0A9P3GM46</accession>
<keyword evidence="5" id="KW-1185">Reference proteome</keyword>